<reference evidence="1 2" key="1">
    <citation type="submission" date="2017-03" db="EMBL/GenBank/DDBJ databases">
        <title>Genome Sequence of Roseovarius mucosus strain SMR3 Isolated from a culture of the Diatom Skeletonema marinoi.</title>
        <authorList>
            <person name="Topel M."/>
            <person name="Pinder M."/>
            <person name="Johansson O.N."/>
            <person name="Kourtchenko O."/>
            <person name="Godhe A."/>
            <person name="Clarke A.K."/>
        </authorList>
    </citation>
    <scope>NUCLEOTIDE SEQUENCE [LARGE SCALE GENOMIC DNA]</scope>
    <source>
        <strain evidence="1 2">SMR3</strain>
    </source>
</reference>
<protein>
    <submittedName>
        <fullName evidence="1">Sulfotransferase family protein</fullName>
    </submittedName>
</protein>
<dbReference type="RefSeq" id="WP_081508347.1">
    <property type="nucleotide sequence ID" value="NZ_CP020474.1"/>
</dbReference>
<organism evidence="1 2">
    <name type="scientific">Roseovarius mucosus</name>
    <dbReference type="NCBI Taxonomy" id="215743"/>
    <lineage>
        <taxon>Bacteria</taxon>
        <taxon>Pseudomonadati</taxon>
        <taxon>Pseudomonadota</taxon>
        <taxon>Alphaproteobacteria</taxon>
        <taxon>Rhodobacterales</taxon>
        <taxon>Roseobacteraceae</taxon>
        <taxon>Roseovarius</taxon>
    </lineage>
</organism>
<accession>A0A1V0RU09</accession>
<keyword evidence="2" id="KW-1185">Reference proteome</keyword>
<sequence length="213" mass="24009">MIISPGRKFIFVHIPKTGGTAMALALEGRAQAEDILIGDTPKARRRRARLKGVEARGRLWKHSTLADIDGLVSQETLSAFFVFTLVRNPWDRMVSYYHWLRGQEFDHSAVHLAKDLPFPAFLAAPETQAALRATPARHYVTAADGREYCRLFIRLEHLETDAAPLWAHLGFAVTVAPFNTSERGPYKDYYDSRTAQIVADCAAEDIARFGYQF</sequence>
<dbReference type="EMBL" id="CP020474">
    <property type="protein sequence ID" value="ARE85253.1"/>
    <property type="molecule type" value="Genomic_DNA"/>
</dbReference>
<evidence type="ECO:0000313" key="1">
    <source>
        <dbReference type="EMBL" id="ARE85253.1"/>
    </source>
</evidence>
<dbReference type="AlphaFoldDB" id="A0A1V0RU09"/>
<proteinExistence type="predicted"/>
<dbReference type="GO" id="GO:0008146">
    <property type="term" value="F:sulfotransferase activity"/>
    <property type="evidence" value="ECO:0007669"/>
    <property type="project" value="InterPro"/>
</dbReference>
<dbReference type="InterPro" id="IPR005331">
    <property type="entry name" value="Sulfotransferase"/>
</dbReference>
<dbReference type="SUPFAM" id="SSF52540">
    <property type="entry name" value="P-loop containing nucleoside triphosphate hydrolases"/>
    <property type="match status" value="1"/>
</dbReference>
<dbReference type="Proteomes" id="UP000192273">
    <property type="component" value="Chromosome"/>
</dbReference>
<dbReference type="InterPro" id="IPR027417">
    <property type="entry name" value="P-loop_NTPase"/>
</dbReference>
<dbReference type="GO" id="GO:0016020">
    <property type="term" value="C:membrane"/>
    <property type="evidence" value="ECO:0007669"/>
    <property type="project" value="InterPro"/>
</dbReference>
<evidence type="ECO:0000313" key="2">
    <source>
        <dbReference type="Proteomes" id="UP000192273"/>
    </source>
</evidence>
<dbReference type="Gene3D" id="3.40.50.300">
    <property type="entry name" value="P-loop containing nucleotide triphosphate hydrolases"/>
    <property type="match status" value="1"/>
</dbReference>
<gene>
    <name evidence="1" type="ORF">ROSMUCSMR3_03804</name>
</gene>
<dbReference type="OrthoDB" id="288532at2"/>
<name>A0A1V0RU09_9RHOB</name>
<dbReference type="Pfam" id="PF03567">
    <property type="entry name" value="Sulfotransfer_2"/>
    <property type="match status" value="1"/>
</dbReference>
<dbReference type="KEGG" id="rmm:ROSMUCSMR3_03804"/>
<keyword evidence="1" id="KW-0808">Transferase</keyword>